<keyword evidence="5" id="KW-1185">Reference proteome</keyword>
<dbReference type="Proteomes" id="UP000199184">
    <property type="component" value="Unassembled WGS sequence"/>
</dbReference>
<organism evidence="4 5">
    <name type="scientific">Bradyrhizobium shewense</name>
    <dbReference type="NCBI Taxonomy" id="1761772"/>
    <lineage>
        <taxon>Bacteria</taxon>
        <taxon>Pseudomonadati</taxon>
        <taxon>Pseudomonadota</taxon>
        <taxon>Alphaproteobacteria</taxon>
        <taxon>Hyphomicrobiales</taxon>
        <taxon>Nitrobacteraceae</taxon>
        <taxon>Bradyrhizobium</taxon>
    </lineage>
</organism>
<protein>
    <submittedName>
        <fullName evidence="4">Aldehyde dehydrogenase family protein</fullName>
    </submittedName>
</protein>
<evidence type="ECO:0000313" key="5">
    <source>
        <dbReference type="Proteomes" id="UP000199184"/>
    </source>
</evidence>
<comment type="similarity">
    <text evidence="1">Belongs to the aldehyde dehydrogenase family.</text>
</comment>
<feature type="domain" description="Aldehyde dehydrogenase" evidence="3">
    <location>
        <begin position="3"/>
        <end position="121"/>
    </location>
</feature>
<dbReference type="InterPro" id="IPR015590">
    <property type="entry name" value="Aldehyde_DH_dom"/>
</dbReference>
<proteinExistence type="inferred from homology"/>
<dbReference type="SUPFAM" id="SSF53720">
    <property type="entry name" value="ALDH-like"/>
    <property type="match status" value="1"/>
</dbReference>
<evidence type="ECO:0000256" key="2">
    <source>
        <dbReference type="ARBA" id="ARBA00023002"/>
    </source>
</evidence>
<dbReference type="GO" id="GO:0016491">
    <property type="term" value="F:oxidoreductase activity"/>
    <property type="evidence" value="ECO:0007669"/>
    <property type="project" value="UniProtKB-KW"/>
</dbReference>
<dbReference type="Pfam" id="PF00171">
    <property type="entry name" value="Aldedh"/>
    <property type="match status" value="1"/>
</dbReference>
<name>A0A1C3XSD1_9BRAD</name>
<dbReference type="InterPro" id="IPR016162">
    <property type="entry name" value="Ald_DH_N"/>
</dbReference>
<evidence type="ECO:0000256" key="1">
    <source>
        <dbReference type="ARBA" id="ARBA00009986"/>
    </source>
</evidence>
<dbReference type="InterPro" id="IPR016161">
    <property type="entry name" value="Ald_DH/histidinol_DH"/>
</dbReference>
<dbReference type="PANTHER" id="PTHR42804:SF1">
    <property type="entry name" value="ALDEHYDE DEHYDROGENASE-RELATED"/>
    <property type="match status" value="1"/>
</dbReference>
<evidence type="ECO:0000313" key="4">
    <source>
        <dbReference type="EMBL" id="SCB55162.1"/>
    </source>
</evidence>
<dbReference type="PANTHER" id="PTHR42804">
    <property type="entry name" value="ALDEHYDE DEHYDROGENASE"/>
    <property type="match status" value="1"/>
</dbReference>
<dbReference type="Gene3D" id="3.40.605.10">
    <property type="entry name" value="Aldehyde Dehydrogenase, Chain A, domain 1"/>
    <property type="match status" value="1"/>
</dbReference>
<gene>
    <name evidence="4" type="ORF">GA0061098_10364</name>
</gene>
<sequence>MTGEKPPSVRPSVDVEITRERVGIVGLITPWNFPIAIQAWKIAPAFAYGNTVVFRPAELVPGSAHALSEIILRAGVPAGVFNLVTGRGPVVGEAMLNSSKVSALCFTGSLPTGRKIAKTCITSLPVTKVGDENR</sequence>
<dbReference type="EMBL" id="FMAI01000036">
    <property type="protein sequence ID" value="SCB55162.1"/>
    <property type="molecule type" value="Genomic_DNA"/>
</dbReference>
<dbReference type="AlphaFoldDB" id="A0A1C3XSD1"/>
<keyword evidence="2" id="KW-0560">Oxidoreductase</keyword>
<accession>A0A1C3XSD1</accession>
<evidence type="ECO:0000259" key="3">
    <source>
        <dbReference type="Pfam" id="PF00171"/>
    </source>
</evidence>
<reference evidence="5" key="1">
    <citation type="submission" date="2016-08" db="EMBL/GenBank/DDBJ databases">
        <authorList>
            <person name="Varghese N."/>
            <person name="Submissions Spin"/>
        </authorList>
    </citation>
    <scope>NUCLEOTIDE SEQUENCE [LARGE SCALE GENOMIC DNA]</scope>
    <source>
        <strain evidence="5">ERR11</strain>
    </source>
</reference>